<dbReference type="RefSeq" id="WP_380771550.1">
    <property type="nucleotide sequence ID" value="NZ_JBHUEO010000002.1"/>
</dbReference>
<keyword evidence="1" id="KW-0812">Transmembrane</keyword>
<comment type="caution">
    <text evidence="2">The sequence shown here is derived from an EMBL/GenBank/DDBJ whole genome shotgun (WGS) entry which is preliminary data.</text>
</comment>
<reference evidence="3" key="1">
    <citation type="journal article" date="2019" name="Int. J. Syst. Evol. Microbiol.">
        <title>The Global Catalogue of Microorganisms (GCM) 10K type strain sequencing project: providing services to taxonomists for standard genome sequencing and annotation.</title>
        <authorList>
            <consortium name="The Broad Institute Genomics Platform"/>
            <consortium name="The Broad Institute Genome Sequencing Center for Infectious Disease"/>
            <person name="Wu L."/>
            <person name="Ma J."/>
        </authorList>
    </citation>
    <scope>NUCLEOTIDE SEQUENCE [LARGE SCALE GENOMIC DNA]</scope>
    <source>
        <strain evidence="3">CGMCC 1.12295</strain>
    </source>
</reference>
<dbReference type="EMBL" id="JBHUEO010000002">
    <property type="protein sequence ID" value="MFD1705274.1"/>
    <property type="molecule type" value="Genomic_DNA"/>
</dbReference>
<keyword evidence="1" id="KW-1133">Transmembrane helix</keyword>
<accession>A0ABW4KBW7</accession>
<name>A0ABW4KBW7_9BACI</name>
<protein>
    <submittedName>
        <fullName evidence="2">Uncharacterized protein</fullName>
    </submittedName>
</protein>
<keyword evidence="1" id="KW-0472">Membrane</keyword>
<evidence type="ECO:0000313" key="2">
    <source>
        <dbReference type="EMBL" id="MFD1705274.1"/>
    </source>
</evidence>
<evidence type="ECO:0000256" key="1">
    <source>
        <dbReference type="SAM" id="Phobius"/>
    </source>
</evidence>
<keyword evidence="3" id="KW-1185">Reference proteome</keyword>
<gene>
    <name evidence="2" type="ORF">ACFSCZ_00740</name>
</gene>
<evidence type="ECO:0000313" key="3">
    <source>
        <dbReference type="Proteomes" id="UP001597301"/>
    </source>
</evidence>
<proteinExistence type="predicted"/>
<organism evidence="2 3">
    <name type="scientific">Siminovitchia sediminis</name>
    <dbReference type="NCBI Taxonomy" id="1274353"/>
    <lineage>
        <taxon>Bacteria</taxon>
        <taxon>Bacillati</taxon>
        <taxon>Bacillota</taxon>
        <taxon>Bacilli</taxon>
        <taxon>Bacillales</taxon>
        <taxon>Bacillaceae</taxon>
        <taxon>Siminovitchia</taxon>
    </lineage>
</organism>
<sequence length="65" mass="7496">MILFIKKHSFLAIFFIVTWIMGILFIFHLTEETPSTDKLMGSGEPFVDQQKSSQGIILNHQEVIE</sequence>
<dbReference type="Proteomes" id="UP001597301">
    <property type="component" value="Unassembled WGS sequence"/>
</dbReference>
<feature type="transmembrane region" description="Helical" evidence="1">
    <location>
        <begin position="12"/>
        <end position="30"/>
    </location>
</feature>